<gene>
    <name evidence="8" type="ORF">PCOR1329_LOCUS39973</name>
</gene>
<dbReference type="InterPro" id="IPR011992">
    <property type="entry name" value="EF-hand-dom_pair"/>
</dbReference>
<accession>A0ABN9TKJ8</accession>
<keyword evidence="4" id="KW-0547">Nucleotide-binding</keyword>
<dbReference type="EMBL" id="CAUYUJ010014826">
    <property type="protein sequence ID" value="CAK0846495.1"/>
    <property type="molecule type" value="Genomic_DNA"/>
</dbReference>
<dbReference type="InterPro" id="IPR050205">
    <property type="entry name" value="CDPK_Ser/Thr_kinases"/>
</dbReference>
<dbReference type="PROSITE" id="PS50222">
    <property type="entry name" value="EF_HAND_2"/>
    <property type="match status" value="1"/>
</dbReference>
<dbReference type="Gene3D" id="1.10.510.10">
    <property type="entry name" value="Transferase(Phosphotransferase) domain 1"/>
    <property type="match status" value="1"/>
</dbReference>
<dbReference type="CDD" id="cd00051">
    <property type="entry name" value="EFh"/>
    <property type="match status" value="1"/>
</dbReference>
<dbReference type="InterPro" id="IPR002048">
    <property type="entry name" value="EF_hand_dom"/>
</dbReference>
<comment type="cofactor">
    <cofactor evidence="1">
        <name>Mg(2+)</name>
        <dbReference type="ChEBI" id="CHEBI:18420"/>
    </cofactor>
</comment>
<keyword evidence="9" id="KW-1185">Reference proteome</keyword>
<keyword evidence="2" id="KW-0723">Serine/threonine-protein kinase</keyword>
<dbReference type="Proteomes" id="UP001189429">
    <property type="component" value="Unassembled WGS sequence"/>
</dbReference>
<evidence type="ECO:0000256" key="1">
    <source>
        <dbReference type="ARBA" id="ARBA00001946"/>
    </source>
</evidence>
<evidence type="ECO:0000256" key="6">
    <source>
        <dbReference type="ARBA" id="ARBA00022840"/>
    </source>
</evidence>
<evidence type="ECO:0000256" key="3">
    <source>
        <dbReference type="ARBA" id="ARBA00022679"/>
    </source>
</evidence>
<dbReference type="Gene3D" id="1.10.238.10">
    <property type="entry name" value="EF-hand"/>
    <property type="match status" value="1"/>
</dbReference>
<proteinExistence type="predicted"/>
<evidence type="ECO:0000256" key="5">
    <source>
        <dbReference type="ARBA" id="ARBA00022777"/>
    </source>
</evidence>
<comment type="caution">
    <text evidence="8">The sequence shown here is derived from an EMBL/GenBank/DDBJ whole genome shotgun (WGS) entry which is preliminary data.</text>
</comment>
<evidence type="ECO:0000313" key="8">
    <source>
        <dbReference type="EMBL" id="CAK0846495.1"/>
    </source>
</evidence>
<evidence type="ECO:0000256" key="4">
    <source>
        <dbReference type="ARBA" id="ARBA00022741"/>
    </source>
</evidence>
<organism evidence="8 9">
    <name type="scientific">Prorocentrum cordatum</name>
    <dbReference type="NCBI Taxonomy" id="2364126"/>
    <lineage>
        <taxon>Eukaryota</taxon>
        <taxon>Sar</taxon>
        <taxon>Alveolata</taxon>
        <taxon>Dinophyceae</taxon>
        <taxon>Prorocentrales</taxon>
        <taxon>Prorocentraceae</taxon>
        <taxon>Prorocentrum</taxon>
    </lineage>
</organism>
<evidence type="ECO:0000259" key="7">
    <source>
        <dbReference type="PROSITE" id="PS50222"/>
    </source>
</evidence>
<name>A0ABN9TKJ8_9DINO</name>
<sequence>MGRSDKSVLRKVKRGRFDFAPRHWARVSSGATALVARLLSVDPRARLTAAQALGDAWLGHGAEAERAAIPGGLVESLRRFSSRDALSKAALHVAAGLLEDAEVRPMRSAFLALDADGDGRLTPAKLREGLAQGDRGLSEQELAKIWGGVDVNGNGTIFGLCSAVGLFFCHRLHGVPGIHDGHEQVLGGGRVPARL</sequence>
<feature type="domain" description="EF-hand" evidence="7">
    <location>
        <begin position="101"/>
        <end position="136"/>
    </location>
</feature>
<dbReference type="PANTHER" id="PTHR24349">
    <property type="entry name" value="SERINE/THREONINE-PROTEIN KINASE"/>
    <property type="match status" value="1"/>
</dbReference>
<protein>
    <recommendedName>
        <fullName evidence="7">EF-hand domain-containing protein</fullName>
    </recommendedName>
</protein>
<dbReference type="SUPFAM" id="SSF56112">
    <property type="entry name" value="Protein kinase-like (PK-like)"/>
    <property type="match status" value="1"/>
</dbReference>
<evidence type="ECO:0000256" key="2">
    <source>
        <dbReference type="ARBA" id="ARBA00022527"/>
    </source>
</evidence>
<dbReference type="SUPFAM" id="SSF47473">
    <property type="entry name" value="EF-hand"/>
    <property type="match status" value="1"/>
</dbReference>
<keyword evidence="6" id="KW-0067">ATP-binding</keyword>
<reference evidence="8" key="1">
    <citation type="submission" date="2023-10" db="EMBL/GenBank/DDBJ databases">
        <authorList>
            <person name="Chen Y."/>
            <person name="Shah S."/>
            <person name="Dougan E. K."/>
            <person name="Thang M."/>
            <person name="Chan C."/>
        </authorList>
    </citation>
    <scope>NUCLEOTIDE SEQUENCE [LARGE SCALE GENOMIC DNA]</scope>
</reference>
<keyword evidence="5" id="KW-0418">Kinase</keyword>
<evidence type="ECO:0000313" key="9">
    <source>
        <dbReference type="Proteomes" id="UP001189429"/>
    </source>
</evidence>
<dbReference type="InterPro" id="IPR011009">
    <property type="entry name" value="Kinase-like_dom_sf"/>
</dbReference>
<keyword evidence="3" id="KW-0808">Transferase</keyword>